<dbReference type="Ensembl" id="ENSXCOT00000025683.1">
    <property type="protein sequence ID" value="ENSXCOP00000025376.1"/>
    <property type="gene ID" value="ENSXCOG00000018950.1"/>
</dbReference>
<dbReference type="AlphaFoldDB" id="A0A3B5MPB5"/>
<accession>A0A3B5MPB5</accession>
<dbReference type="SUPFAM" id="SSF81383">
    <property type="entry name" value="F-box domain"/>
    <property type="match status" value="1"/>
</dbReference>
<evidence type="ECO:0000313" key="1">
    <source>
        <dbReference type="Ensembl" id="ENSXCOP00000025376.1"/>
    </source>
</evidence>
<evidence type="ECO:0000313" key="2">
    <source>
        <dbReference type="Proteomes" id="UP000261380"/>
    </source>
</evidence>
<dbReference type="Proteomes" id="UP000261380">
    <property type="component" value="Unplaced"/>
</dbReference>
<protein>
    <recommendedName>
        <fullName evidence="3">F-box domain-containing protein</fullName>
    </recommendedName>
</protein>
<proteinExistence type="predicted"/>
<dbReference type="InterPro" id="IPR036047">
    <property type="entry name" value="F-box-like_dom_sf"/>
</dbReference>
<evidence type="ECO:0008006" key="3">
    <source>
        <dbReference type="Google" id="ProtNLM"/>
    </source>
</evidence>
<dbReference type="Gene3D" id="1.20.1280.50">
    <property type="match status" value="1"/>
</dbReference>
<reference evidence="1" key="1">
    <citation type="submission" date="2025-08" db="UniProtKB">
        <authorList>
            <consortium name="Ensembl"/>
        </authorList>
    </citation>
    <scope>IDENTIFICATION</scope>
</reference>
<name>A0A3B5MPB5_9TELE</name>
<organism evidence="1 2">
    <name type="scientific">Xiphophorus couchianus</name>
    <name type="common">Monterrey platyfish</name>
    <dbReference type="NCBI Taxonomy" id="32473"/>
    <lineage>
        <taxon>Eukaryota</taxon>
        <taxon>Metazoa</taxon>
        <taxon>Chordata</taxon>
        <taxon>Craniata</taxon>
        <taxon>Vertebrata</taxon>
        <taxon>Euteleostomi</taxon>
        <taxon>Actinopterygii</taxon>
        <taxon>Neopterygii</taxon>
        <taxon>Teleostei</taxon>
        <taxon>Neoteleostei</taxon>
        <taxon>Acanthomorphata</taxon>
        <taxon>Ovalentaria</taxon>
        <taxon>Atherinomorphae</taxon>
        <taxon>Cyprinodontiformes</taxon>
        <taxon>Poeciliidae</taxon>
        <taxon>Poeciliinae</taxon>
        <taxon>Xiphophorus</taxon>
    </lineage>
</organism>
<reference evidence="1" key="2">
    <citation type="submission" date="2025-09" db="UniProtKB">
        <authorList>
            <consortium name="Ensembl"/>
        </authorList>
    </citation>
    <scope>IDENTIFICATION</scope>
</reference>
<sequence length="95" mass="10737">MERNREIQTLSNTLLDSAEWGQLLPEEVLVNIFQMLVVQDGAVRVCRLWNAAAATLTLVFLPSCWIDSNSTLRLSLSECNQTDIKSKINKPKSLF</sequence>
<keyword evidence="2" id="KW-1185">Reference proteome</keyword>
<dbReference type="GeneTree" id="ENSGT00390000009358"/>